<keyword evidence="3 5" id="KW-1133">Transmembrane helix</keyword>
<sequence length="263" mass="30241">MDTCQYTSVIQDGLCDKFNLAFSINVFRLVLVKMKSQTSCETSRVKTLLKSICVLILIFGIYHLVFLPLDLMESQHAHYGIEQLEMIKLYCRHVMEGLQGFCAALILCFMNKEVTAELKRRYHQSRMRGAVLDTHRQSHLLEARVHLNDDGTTETVKQSITKWSRKPLSRTLRLRRHSSPFKKPSGPRKPSALCYSTIVIVENTTAKNMLNAQHNLLSEYTLPDESHRGDHQQVSSQVSIILPGDEVRYQPLHIQPQQTLEHQ</sequence>
<evidence type="ECO:0000256" key="5">
    <source>
        <dbReference type="SAM" id="Phobius"/>
    </source>
</evidence>
<accession>A0A074YWN5</accession>
<dbReference type="AlphaFoldDB" id="A0A074YWN5"/>
<dbReference type="InterPro" id="IPR000832">
    <property type="entry name" value="GPCR_2_secretin-like"/>
</dbReference>
<dbReference type="Gene3D" id="1.20.1070.10">
    <property type="entry name" value="Rhodopsin 7-helix transmembrane proteins"/>
    <property type="match status" value="1"/>
</dbReference>
<proteinExistence type="predicted"/>
<evidence type="ECO:0000313" key="6">
    <source>
        <dbReference type="EMBL" id="KER19166.1"/>
    </source>
</evidence>
<dbReference type="GO" id="GO:0017046">
    <property type="term" value="F:peptide hormone binding"/>
    <property type="evidence" value="ECO:0007669"/>
    <property type="project" value="TreeGrafter"/>
</dbReference>
<evidence type="ECO:0000256" key="3">
    <source>
        <dbReference type="ARBA" id="ARBA00022989"/>
    </source>
</evidence>
<keyword evidence="7" id="KW-1185">Reference proteome</keyword>
<dbReference type="Pfam" id="PF00002">
    <property type="entry name" value="7tm_2"/>
    <property type="match status" value="1"/>
</dbReference>
<evidence type="ECO:0000256" key="2">
    <source>
        <dbReference type="ARBA" id="ARBA00022692"/>
    </source>
</evidence>
<dbReference type="EMBL" id="KL597304">
    <property type="protein sequence ID" value="KER19166.1"/>
    <property type="molecule type" value="Genomic_DNA"/>
</dbReference>
<keyword evidence="4 5" id="KW-0472">Membrane</keyword>
<gene>
    <name evidence="6" type="ORF">T265_15636</name>
</gene>
<evidence type="ECO:0000313" key="7">
    <source>
        <dbReference type="Proteomes" id="UP000054324"/>
    </source>
</evidence>
<evidence type="ECO:0008006" key="8">
    <source>
        <dbReference type="Google" id="ProtNLM"/>
    </source>
</evidence>
<name>A0A074YWN5_OPIVI</name>
<organism evidence="6 7">
    <name type="scientific">Opisthorchis viverrini</name>
    <name type="common">Southeast Asian liver fluke</name>
    <dbReference type="NCBI Taxonomy" id="6198"/>
    <lineage>
        <taxon>Eukaryota</taxon>
        <taxon>Metazoa</taxon>
        <taxon>Spiralia</taxon>
        <taxon>Lophotrochozoa</taxon>
        <taxon>Platyhelminthes</taxon>
        <taxon>Trematoda</taxon>
        <taxon>Digenea</taxon>
        <taxon>Opisthorchiida</taxon>
        <taxon>Opisthorchiata</taxon>
        <taxon>Opisthorchiidae</taxon>
        <taxon>Opisthorchis</taxon>
    </lineage>
</organism>
<dbReference type="PANTHER" id="PTHR45620">
    <property type="entry name" value="PDF RECEPTOR-LIKE PROTEIN-RELATED"/>
    <property type="match status" value="1"/>
</dbReference>
<keyword evidence="2 5" id="KW-0812">Transmembrane</keyword>
<dbReference type="InterPro" id="IPR050332">
    <property type="entry name" value="GPCR_2"/>
</dbReference>
<evidence type="ECO:0000256" key="4">
    <source>
        <dbReference type="ARBA" id="ARBA00023136"/>
    </source>
</evidence>
<dbReference type="GO" id="GO:0008528">
    <property type="term" value="F:G protein-coupled peptide receptor activity"/>
    <property type="evidence" value="ECO:0007669"/>
    <property type="project" value="TreeGrafter"/>
</dbReference>
<dbReference type="KEGG" id="ovi:T265_15636"/>
<dbReference type="CTD" id="20329801"/>
<dbReference type="PANTHER" id="PTHR45620:SF1">
    <property type="entry name" value="G-PROTEIN COUPLED RECEPTORS FAMILY 2 PROFILE 2 DOMAIN-CONTAINING PROTEIN"/>
    <property type="match status" value="1"/>
</dbReference>
<feature type="non-terminal residue" evidence="6">
    <location>
        <position position="263"/>
    </location>
</feature>
<dbReference type="GO" id="GO:0005886">
    <property type="term" value="C:plasma membrane"/>
    <property type="evidence" value="ECO:0007669"/>
    <property type="project" value="TreeGrafter"/>
</dbReference>
<protein>
    <recommendedName>
        <fullName evidence="8">G-protein coupled receptors family 2 profile 2 domain-containing protein</fullName>
    </recommendedName>
</protein>
<dbReference type="GeneID" id="20329801"/>
<dbReference type="RefSeq" id="XP_009177089.1">
    <property type="nucleotide sequence ID" value="XM_009178825.1"/>
</dbReference>
<dbReference type="Proteomes" id="UP000054324">
    <property type="component" value="Unassembled WGS sequence"/>
</dbReference>
<feature type="transmembrane region" description="Helical" evidence="5">
    <location>
        <begin position="48"/>
        <end position="67"/>
    </location>
</feature>
<dbReference type="OrthoDB" id="6022368at2759"/>
<reference evidence="6 7" key="1">
    <citation type="submission" date="2013-11" db="EMBL/GenBank/DDBJ databases">
        <title>Opisthorchis viverrini - life in the bile duct.</title>
        <authorList>
            <person name="Young N.D."/>
            <person name="Nagarajan N."/>
            <person name="Lin S.J."/>
            <person name="Korhonen P.K."/>
            <person name="Jex A.R."/>
            <person name="Hall R.S."/>
            <person name="Safavi-Hemami H."/>
            <person name="Kaewkong W."/>
            <person name="Bertrand D."/>
            <person name="Gao S."/>
            <person name="Seet Q."/>
            <person name="Wongkham S."/>
            <person name="Teh B.T."/>
            <person name="Wongkham C."/>
            <person name="Intapan P.M."/>
            <person name="Maleewong W."/>
            <person name="Yang X."/>
            <person name="Hu M."/>
            <person name="Wang Z."/>
            <person name="Hofmann A."/>
            <person name="Sternberg P.W."/>
            <person name="Tan P."/>
            <person name="Wang J."/>
            <person name="Gasser R.B."/>
        </authorList>
    </citation>
    <scope>NUCLEOTIDE SEQUENCE [LARGE SCALE GENOMIC DNA]</scope>
</reference>
<dbReference type="STRING" id="6198.A0A074YWN5"/>
<comment type="subcellular location">
    <subcellularLocation>
        <location evidence="1">Membrane</location>
        <topology evidence="1">Multi-pass membrane protein</topology>
    </subcellularLocation>
</comment>
<dbReference type="GO" id="GO:0007188">
    <property type="term" value="P:adenylate cyclase-modulating G protein-coupled receptor signaling pathway"/>
    <property type="evidence" value="ECO:0007669"/>
    <property type="project" value="TreeGrafter"/>
</dbReference>
<evidence type="ECO:0000256" key="1">
    <source>
        <dbReference type="ARBA" id="ARBA00004141"/>
    </source>
</evidence>